<dbReference type="Pfam" id="PF12710">
    <property type="entry name" value="HAD"/>
    <property type="match status" value="1"/>
</dbReference>
<dbReference type="InterPro" id="IPR023214">
    <property type="entry name" value="HAD_sf"/>
</dbReference>
<comment type="caution">
    <text evidence="2">The sequence shown here is derived from an EMBL/GenBank/DDBJ whole genome shotgun (WGS) entry which is preliminary data.</text>
</comment>
<dbReference type="Gene3D" id="3.40.50.1000">
    <property type="entry name" value="HAD superfamily/HAD-like"/>
    <property type="match status" value="1"/>
</dbReference>
<dbReference type="AlphaFoldDB" id="A0AA37HXL8"/>
<evidence type="ECO:0000313" key="3">
    <source>
        <dbReference type="Proteomes" id="UP000887043"/>
    </source>
</evidence>
<dbReference type="InterPro" id="IPR050582">
    <property type="entry name" value="HAD-like_SerB"/>
</dbReference>
<organism evidence="2 3">
    <name type="scientific">Segatella bryantii</name>
    <name type="common">Prevotella bryantii</name>
    <dbReference type="NCBI Taxonomy" id="77095"/>
    <lineage>
        <taxon>Bacteria</taxon>
        <taxon>Pseudomonadati</taxon>
        <taxon>Bacteroidota</taxon>
        <taxon>Bacteroidia</taxon>
        <taxon>Bacteroidales</taxon>
        <taxon>Prevotellaceae</taxon>
        <taxon>Segatella</taxon>
    </lineage>
</organism>
<dbReference type="InterPro" id="IPR006385">
    <property type="entry name" value="HAD_hydro_SerB1"/>
</dbReference>
<evidence type="ECO:0008006" key="4">
    <source>
        <dbReference type="Google" id="ProtNLM"/>
    </source>
</evidence>
<feature type="transmembrane region" description="Helical" evidence="1">
    <location>
        <begin position="34"/>
        <end position="55"/>
    </location>
</feature>
<protein>
    <recommendedName>
        <fullName evidence="4">Haloacid dehalogenase-like hydrolase</fullName>
    </recommendedName>
</protein>
<keyword evidence="1" id="KW-1133">Transmembrane helix</keyword>
<dbReference type="NCBIfam" id="TIGR01488">
    <property type="entry name" value="HAD-SF-IB"/>
    <property type="match status" value="1"/>
</dbReference>
<dbReference type="SUPFAM" id="SSF56784">
    <property type="entry name" value="HAD-like"/>
    <property type="match status" value="1"/>
</dbReference>
<dbReference type="GO" id="GO:0005737">
    <property type="term" value="C:cytoplasm"/>
    <property type="evidence" value="ECO:0007669"/>
    <property type="project" value="TreeGrafter"/>
</dbReference>
<dbReference type="PANTHER" id="PTHR43344:SF14">
    <property type="entry name" value="HAD-IB FAMILY HYDROLASE"/>
    <property type="match status" value="1"/>
</dbReference>
<dbReference type="GO" id="GO:0006564">
    <property type="term" value="P:L-serine biosynthetic process"/>
    <property type="evidence" value="ECO:0007669"/>
    <property type="project" value="TreeGrafter"/>
</dbReference>
<keyword evidence="1" id="KW-0812">Transmembrane</keyword>
<reference evidence="2" key="1">
    <citation type="submission" date="2021-08" db="EMBL/GenBank/DDBJ databases">
        <title>Prevotella lacticifex sp. nov., isolated from rumen of cow.</title>
        <authorList>
            <person name="Shinkai T."/>
            <person name="Ikeyama N."/>
            <person name="Kumagai M."/>
            <person name="Ohmori H."/>
            <person name="Sakamoto M."/>
            <person name="Ohkuma M."/>
            <person name="Mitsumori M."/>
        </authorList>
    </citation>
    <scope>NUCLEOTIDE SEQUENCE</scope>
    <source>
        <strain evidence="2">DSM 11371</strain>
    </source>
</reference>
<sequence>MCSSDMKSIYVFDFDGTLTYKDTLLEFIKYSKGTFRFIFGLLLFSPLLVLMKLHLYDNGKAKQQLFAFYFQGMSLTTFDTLCHDFARDKHVLFRPQAFQYLQSIKKQADQILVISASIDNWVRPFFSTIFSAEDSFQVLGTKLEVRDGKLTGRFITPNCYGQEKVNRLKQVLNEPRQTYSIKAFGDSRGDKELLEYADQGHYKPFR</sequence>
<name>A0AA37HXL8_SEGBR</name>
<dbReference type="InterPro" id="IPR036412">
    <property type="entry name" value="HAD-like_sf"/>
</dbReference>
<keyword evidence="1" id="KW-0472">Membrane</keyword>
<accession>A0AA37HXL8</accession>
<dbReference type="Proteomes" id="UP000887043">
    <property type="component" value="Unassembled WGS sequence"/>
</dbReference>
<dbReference type="Gene3D" id="1.20.1440.100">
    <property type="entry name" value="SG protein - dephosphorylation function"/>
    <property type="match status" value="1"/>
</dbReference>
<evidence type="ECO:0000256" key="1">
    <source>
        <dbReference type="SAM" id="Phobius"/>
    </source>
</evidence>
<dbReference type="NCBIfam" id="TIGR01490">
    <property type="entry name" value="HAD-SF-IB-hyp1"/>
    <property type="match status" value="1"/>
</dbReference>
<dbReference type="EMBL" id="BPTR01000001">
    <property type="protein sequence ID" value="GJG27649.1"/>
    <property type="molecule type" value="Genomic_DNA"/>
</dbReference>
<gene>
    <name evidence="2" type="ORF">PRRU23_13490</name>
</gene>
<evidence type="ECO:0000313" key="2">
    <source>
        <dbReference type="EMBL" id="GJG27649.1"/>
    </source>
</evidence>
<dbReference type="GO" id="GO:0000287">
    <property type="term" value="F:magnesium ion binding"/>
    <property type="evidence" value="ECO:0007669"/>
    <property type="project" value="TreeGrafter"/>
</dbReference>
<proteinExistence type="predicted"/>
<dbReference type="GO" id="GO:0036424">
    <property type="term" value="F:L-phosphoserine phosphatase activity"/>
    <property type="evidence" value="ECO:0007669"/>
    <property type="project" value="TreeGrafter"/>
</dbReference>
<dbReference type="PANTHER" id="PTHR43344">
    <property type="entry name" value="PHOSPHOSERINE PHOSPHATASE"/>
    <property type="match status" value="1"/>
</dbReference>